<feature type="domain" description="Tryptophan synthase beta chain-like PALP" evidence="13">
    <location>
        <begin position="96"/>
        <end position="363"/>
    </location>
</feature>
<evidence type="ECO:0000256" key="7">
    <source>
        <dbReference type="ARBA" id="ARBA00022697"/>
    </source>
</evidence>
<comment type="cofactor">
    <cofactor evidence="1 12">
        <name>pyridoxal 5'-phosphate</name>
        <dbReference type="ChEBI" id="CHEBI:597326"/>
    </cofactor>
</comment>
<evidence type="ECO:0000256" key="2">
    <source>
        <dbReference type="ARBA" id="ARBA00004979"/>
    </source>
</evidence>
<evidence type="ECO:0000256" key="6">
    <source>
        <dbReference type="ARBA" id="ARBA00022605"/>
    </source>
</evidence>
<reference evidence="16" key="1">
    <citation type="submission" date="2017-04" db="EMBL/GenBank/DDBJ databases">
        <authorList>
            <person name="Varghese N."/>
            <person name="Submissions S."/>
        </authorList>
    </citation>
    <scope>NUCLEOTIDE SEQUENCE [LARGE SCALE GENOMIC DNA]</scope>
    <source>
        <strain evidence="16">DSM 4125</strain>
    </source>
</reference>
<proteinExistence type="inferred from homology"/>
<comment type="pathway">
    <text evidence="2">Amino-acid biosynthesis; L-threonine biosynthesis; L-threonine from L-aspartate: step 5/5.</text>
</comment>
<dbReference type="InterPro" id="IPR051166">
    <property type="entry name" value="Threonine_Synthase"/>
</dbReference>
<dbReference type="EMBL" id="FXAW01000003">
    <property type="protein sequence ID" value="SMG30520.1"/>
    <property type="molecule type" value="Genomic_DNA"/>
</dbReference>
<keyword evidence="6" id="KW-0028">Amino-acid biosynthesis</keyword>
<keyword evidence="7" id="KW-0791">Threonine biosynthesis</keyword>
<dbReference type="AlphaFoldDB" id="A0A1X7JQP5"/>
<dbReference type="Pfam" id="PF14821">
    <property type="entry name" value="Thr_synth_N"/>
    <property type="match status" value="1"/>
</dbReference>
<dbReference type="PANTHER" id="PTHR42690">
    <property type="entry name" value="THREONINE SYNTHASE FAMILY MEMBER"/>
    <property type="match status" value="1"/>
</dbReference>
<dbReference type="SUPFAM" id="SSF53686">
    <property type="entry name" value="Tryptophan synthase beta subunit-like PLP-dependent enzymes"/>
    <property type="match status" value="1"/>
</dbReference>
<evidence type="ECO:0000259" key="14">
    <source>
        <dbReference type="Pfam" id="PF14821"/>
    </source>
</evidence>
<evidence type="ECO:0000313" key="16">
    <source>
        <dbReference type="Proteomes" id="UP000193804"/>
    </source>
</evidence>
<dbReference type="STRING" id="1028.SAMN05661096_01981"/>
<dbReference type="PROSITE" id="PS00165">
    <property type="entry name" value="DEHYDRATASE_SER_THR"/>
    <property type="match status" value="1"/>
</dbReference>
<evidence type="ECO:0000256" key="12">
    <source>
        <dbReference type="PIRSR" id="PIRSR604450-51"/>
    </source>
</evidence>
<name>A0A1X7JQP5_9BACT</name>
<dbReference type="InterPro" id="IPR001926">
    <property type="entry name" value="TrpB-like_PALP"/>
</dbReference>
<dbReference type="Pfam" id="PF00291">
    <property type="entry name" value="PALP"/>
    <property type="match status" value="1"/>
</dbReference>
<evidence type="ECO:0000256" key="9">
    <source>
        <dbReference type="ARBA" id="ARBA00023239"/>
    </source>
</evidence>
<comment type="catalytic activity">
    <reaction evidence="10">
        <text>O-phospho-L-homoserine + H2O = L-threonine + phosphate</text>
        <dbReference type="Rhea" id="RHEA:10840"/>
        <dbReference type="ChEBI" id="CHEBI:15377"/>
        <dbReference type="ChEBI" id="CHEBI:43474"/>
        <dbReference type="ChEBI" id="CHEBI:57590"/>
        <dbReference type="ChEBI" id="CHEBI:57926"/>
        <dbReference type="EC" id="4.2.3.1"/>
    </reaction>
</comment>
<dbReference type="InterPro" id="IPR029144">
    <property type="entry name" value="Thr_synth_N"/>
</dbReference>
<dbReference type="Gene3D" id="3.90.1380.10">
    <property type="entry name" value="Threonine synthase, N-terminal domain"/>
    <property type="match status" value="1"/>
</dbReference>
<dbReference type="UniPathway" id="UPA00050">
    <property type="reaction ID" value="UER00065"/>
</dbReference>
<evidence type="ECO:0000256" key="11">
    <source>
        <dbReference type="NCBIfam" id="TIGR00260"/>
    </source>
</evidence>
<dbReference type="GO" id="GO:0004795">
    <property type="term" value="F:threonine synthase activity"/>
    <property type="evidence" value="ECO:0007669"/>
    <property type="project" value="UniProtKB-UniRule"/>
</dbReference>
<protein>
    <recommendedName>
        <fullName evidence="5 11">Threonine synthase</fullName>
        <ecNumber evidence="4 11">4.2.3.1</ecNumber>
    </recommendedName>
</protein>
<evidence type="ECO:0000259" key="13">
    <source>
        <dbReference type="Pfam" id="PF00291"/>
    </source>
</evidence>
<evidence type="ECO:0000256" key="3">
    <source>
        <dbReference type="ARBA" id="ARBA00005517"/>
    </source>
</evidence>
<dbReference type="RefSeq" id="WP_085516886.1">
    <property type="nucleotide sequence ID" value="NZ_FXAW01000003.1"/>
</dbReference>
<organism evidence="15 16">
    <name type="scientific">Marivirga sericea</name>
    <dbReference type="NCBI Taxonomy" id="1028"/>
    <lineage>
        <taxon>Bacteria</taxon>
        <taxon>Pseudomonadati</taxon>
        <taxon>Bacteroidota</taxon>
        <taxon>Cytophagia</taxon>
        <taxon>Cytophagales</taxon>
        <taxon>Marivirgaceae</taxon>
        <taxon>Marivirga</taxon>
    </lineage>
</organism>
<feature type="modified residue" description="N6-(pyridoxal phosphate)lysine" evidence="12">
    <location>
        <position position="107"/>
    </location>
</feature>
<evidence type="ECO:0000256" key="1">
    <source>
        <dbReference type="ARBA" id="ARBA00001933"/>
    </source>
</evidence>
<evidence type="ECO:0000256" key="10">
    <source>
        <dbReference type="ARBA" id="ARBA00049144"/>
    </source>
</evidence>
<sequence>MKYYSTKNKGLSKSFREAVIEGLPSDNGLFMPEFIPELPEDYFDNIKEKTIQEIAFDILQPFVKEDLDDLQLKKIVEKTFSFELPIKKIEGDNYALELFHGPSYAFKDVGATFLALCLEEFYKEAEEKCTILVATSGDTGGAVASAFSKVKNIEVVILYPSGKVSDLQEKQLTTFDKNVKALEVEGDFDDCQQLVKKAFLDSDLRKQLNISSANSINVARFLPQMVYYFAPFIKFGKEPLTIAVPSGNYGNLTAGLIAQKMGLPVRQFVAAANSNDVVPRFLIDGNYDPKPTVQTISNAMDVGNPSNFQRMIDLFDEKEIREKIKGFAFSDEATLEAMKTVYREHEYLLDPHGAVGYLALKEYLNASDGISILLETAHPCKFMDVVSKIISDDIYPAGAKELMQKEKKSVKMKVDYKQFKEFLVG</sequence>
<feature type="domain" description="Threonine synthase N-terminal" evidence="14">
    <location>
        <begin position="2"/>
        <end position="80"/>
    </location>
</feature>
<evidence type="ECO:0000313" key="15">
    <source>
        <dbReference type="EMBL" id="SMG30520.1"/>
    </source>
</evidence>
<gene>
    <name evidence="15" type="ORF">SAMN05661096_01981</name>
</gene>
<dbReference type="InterPro" id="IPR000634">
    <property type="entry name" value="Ser/Thr_deHydtase_PyrdxlP-BS"/>
</dbReference>
<dbReference type="Proteomes" id="UP000193804">
    <property type="component" value="Unassembled WGS sequence"/>
</dbReference>
<keyword evidence="9" id="KW-0456">Lyase</keyword>
<dbReference type="OrthoDB" id="9763107at2"/>
<dbReference type="InterPro" id="IPR037158">
    <property type="entry name" value="Thr_synth_N_sf"/>
</dbReference>
<dbReference type="InterPro" id="IPR036052">
    <property type="entry name" value="TrpB-like_PALP_sf"/>
</dbReference>
<comment type="similarity">
    <text evidence="3">Belongs to the threonine synthase family.</text>
</comment>
<evidence type="ECO:0000256" key="8">
    <source>
        <dbReference type="ARBA" id="ARBA00022898"/>
    </source>
</evidence>
<accession>A0A1X7JQP5</accession>
<evidence type="ECO:0000256" key="5">
    <source>
        <dbReference type="ARBA" id="ARBA00018679"/>
    </source>
</evidence>
<keyword evidence="16" id="KW-1185">Reference proteome</keyword>
<dbReference type="PANTHER" id="PTHR42690:SF1">
    <property type="entry name" value="THREONINE SYNTHASE-LIKE 2"/>
    <property type="match status" value="1"/>
</dbReference>
<evidence type="ECO:0000256" key="4">
    <source>
        <dbReference type="ARBA" id="ARBA00013028"/>
    </source>
</evidence>
<dbReference type="EC" id="4.2.3.1" evidence="4 11"/>
<keyword evidence="8 12" id="KW-0663">Pyridoxal phosphate</keyword>
<dbReference type="InterPro" id="IPR004450">
    <property type="entry name" value="Thr_synthase-like"/>
</dbReference>
<dbReference type="GO" id="GO:0009088">
    <property type="term" value="P:threonine biosynthetic process"/>
    <property type="evidence" value="ECO:0007669"/>
    <property type="project" value="UniProtKB-UniRule"/>
</dbReference>
<dbReference type="NCBIfam" id="TIGR00260">
    <property type="entry name" value="thrC"/>
    <property type="match status" value="1"/>
</dbReference>
<dbReference type="Gene3D" id="3.40.50.1100">
    <property type="match status" value="2"/>
</dbReference>
<dbReference type="GO" id="GO:0030170">
    <property type="term" value="F:pyridoxal phosphate binding"/>
    <property type="evidence" value="ECO:0007669"/>
    <property type="project" value="InterPro"/>
</dbReference>